<dbReference type="InterPro" id="IPR051478">
    <property type="entry name" value="Beta-lactamase-like_AB/R"/>
</dbReference>
<feature type="signal peptide" evidence="2">
    <location>
        <begin position="1"/>
        <end position="23"/>
    </location>
</feature>
<dbReference type="PANTHER" id="PTHR22935:SF95">
    <property type="entry name" value="BETA-LACTAMASE-LIKE 1-RELATED"/>
    <property type="match status" value="1"/>
</dbReference>
<dbReference type="PANTHER" id="PTHR22935">
    <property type="entry name" value="PENICILLIN-BINDING PROTEIN"/>
    <property type="match status" value="1"/>
</dbReference>
<keyword evidence="2" id="KW-0732">Signal</keyword>
<feature type="domain" description="Beta-lactamase-related" evidence="3">
    <location>
        <begin position="44"/>
        <end position="367"/>
    </location>
</feature>
<organism evidence="4 5">
    <name type="scientific">Paracoccus onchidii</name>
    <dbReference type="NCBI Taxonomy" id="3017813"/>
    <lineage>
        <taxon>Bacteria</taxon>
        <taxon>Pseudomonadati</taxon>
        <taxon>Pseudomonadota</taxon>
        <taxon>Alphaproteobacteria</taxon>
        <taxon>Rhodobacterales</taxon>
        <taxon>Paracoccaceae</taxon>
        <taxon>Paracoccus</taxon>
    </lineage>
</organism>
<evidence type="ECO:0000313" key="4">
    <source>
        <dbReference type="EMBL" id="MDB6179207.1"/>
    </source>
</evidence>
<accession>A0ABT4ZJG8</accession>
<evidence type="ECO:0000259" key="3">
    <source>
        <dbReference type="Pfam" id="PF00144"/>
    </source>
</evidence>
<reference evidence="4" key="1">
    <citation type="submission" date="2022-12" db="EMBL/GenBank/DDBJ databases">
        <title>Paracoccus onchidii sp. nov., isolated from a marine invertebrate from the South China Sea.</title>
        <authorList>
            <person name="Xu S."/>
            <person name="Liu Z."/>
            <person name="Xu Y."/>
        </authorList>
    </citation>
    <scope>NUCLEOTIDE SEQUENCE</scope>
    <source>
        <strain evidence="4">Z330</strain>
    </source>
</reference>
<dbReference type="InterPro" id="IPR012338">
    <property type="entry name" value="Beta-lactam/transpept-like"/>
</dbReference>
<feature type="chain" id="PRO_5047451918" evidence="2">
    <location>
        <begin position="24"/>
        <end position="380"/>
    </location>
</feature>
<proteinExistence type="inferred from homology"/>
<dbReference type="SUPFAM" id="SSF56601">
    <property type="entry name" value="beta-lactamase/transpeptidase-like"/>
    <property type="match status" value="1"/>
</dbReference>
<sequence length="380" mass="40495">MRQRVIARIISFGVALGAGQGMAQSWPDGLQDAVDFGGTIFHLETQVPGLVVGAVLDGEIAVQGFGETRRGNGIVPNGDTILRIGSITKVFTGQILAEAVARHEVAFTDPVAPLLPPILSEPASQRQPIHLVDLVTHSGGLPREVPRQPGPADDPYATITPEAFADWLREHPLQYQPGTAVSYSNFGFDLLSAALATAGDAPYPQLLNARITGPLDMADTSFAVAEENKDRLMSGHAPDGSPMQAVPSGDVITGSGGLHSTARDLLRWMVWHLSDDQEGAEARFLDHAVYLRRDGKNPVVAMDESGRMDGMGLGWVAMEATGEHPFILQKAGALEGQMSYIAFAPEHGAAVFVSINQFDFGAAYEMADFANDLLAQLSGF</sequence>
<dbReference type="EC" id="3.4.-.-" evidence="4"/>
<comment type="similarity">
    <text evidence="1">Belongs to the beta-lactamase family.</text>
</comment>
<dbReference type="Pfam" id="PF00144">
    <property type="entry name" value="Beta-lactamase"/>
    <property type="match status" value="1"/>
</dbReference>
<comment type="caution">
    <text evidence="4">The sequence shown here is derived from an EMBL/GenBank/DDBJ whole genome shotgun (WGS) entry which is preliminary data.</text>
</comment>
<name>A0ABT4ZJG8_9RHOB</name>
<dbReference type="EMBL" id="JAQBIE010000028">
    <property type="protein sequence ID" value="MDB6179207.1"/>
    <property type="molecule type" value="Genomic_DNA"/>
</dbReference>
<keyword evidence="5" id="KW-1185">Reference proteome</keyword>
<dbReference type="RefSeq" id="WP_271890308.1">
    <property type="nucleotide sequence ID" value="NZ_JAQBIE010000028.1"/>
</dbReference>
<evidence type="ECO:0000256" key="2">
    <source>
        <dbReference type="SAM" id="SignalP"/>
    </source>
</evidence>
<evidence type="ECO:0000313" key="5">
    <source>
        <dbReference type="Proteomes" id="UP001165641"/>
    </source>
</evidence>
<dbReference type="Gene3D" id="3.40.710.10">
    <property type="entry name" value="DD-peptidase/beta-lactamase superfamily"/>
    <property type="match status" value="1"/>
</dbReference>
<keyword evidence="4" id="KW-0378">Hydrolase</keyword>
<dbReference type="GO" id="GO:0016787">
    <property type="term" value="F:hydrolase activity"/>
    <property type="evidence" value="ECO:0007669"/>
    <property type="project" value="UniProtKB-KW"/>
</dbReference>
<dbReference type="Proteomes" id="UP001165641">
    <property type="component" value="Unassembled WGS sequence"/>
</dbReference>
<dbReference type="NCBIfam" id="NF007943">
    <property type="entry name" value="PRK10662.1"/>
    <property type="match status" value="1"/>
</dbReference>
<evidence type="ECO:0000256" key="1">
    <source>
        <dbReference type="ARBA" id="ARBA00038473"/>
    </source>
</evidence>
<dbReference type="InterPro" id="IPR001466">
    <property type="entry name" value="Beta-lactam-related"/>
</dbReference>
<protein>
    <submittedName>
        <fullName evidence="4">D-alanyl-D-alanine-carboxypeptidase/endopeptidase AmpH</fullName>
        <ecNumber evidence="4">3.4.-.-</ecNumber>
    </submittedName>
</protein>
<gene>
    <name evidence="4" type="primary">ampH</name>
    <name evidence="4" type="ORF">PAF17_17080</name>
</gene>